<evidence type="ECO:0000259" key="3">
    <source>
        <dbReference type="PROSITE" id="PS51745"/>
    </source>
</evidence>
<dbReference type="GO" id="GO:0043332">
    <property type="term" value="C:mating projection tip"/>
    <property type="evidence" value="ECO:0007669"/>
    <property type="project" value="TreeGrafter"/>
</dbReference>
<dbReference type="GO" id="GO:0031106">
    <property type="term" value="P:septin ring organization"/>
    <property type="evidence" value="ECO:0007669"/>
    <property type="project" value="TreeGrafter"/>
</dbReference>
<feature type="domain" description="DH" evidence="2">
    <location>
        <begin position="173"/>
        <end position="348"/>
    </location>
</feature>
<dbReference type="GO" id="GO:0005634">
    <property type="term" value="C:nucleus"/>
    <property type="evidence" value="ECO:0007669"/>
    <property type="project" value="TreeGrafter"/>
</dbReference>
<dbReference type="GO" id="GO:0000935">
    <property type="term" value="C:division septum"/>
    <property type="evidence" value="ECO:0007669"/>
    <property type="project" value="TreeGrafter"/>
</dbReference>
<dbReference type="PANTHER" id="PTHR47339">
    <property type="entry name" value="CELL DIVISION CONTROL PROTEIN 24"/>
    <property type="match status" value="1"/>
</dbReference>
<dbReference type="Pfam" id="PF15411">
    <property type="entry name" value="PH_10"/>
    <property type="match status" value="1"/>
</dbReference>
<dbReference type="InterPro" id="IPR000219">
    <property type="entry name" value="DH_dom"/>
</dbReference>
<dbReference type="SMART" id="SM00325">
    <property type="entry name" value="RhoGEF"/>
    <property type="match status" value="1"/>
</dbReference>
<organism evidence="4 5">
    <name type="scientific">Mycena alexandri</name>
    <dbReference type="NCBI Taxonomy" id="1745969"/>
    <lineage>
        <taxon>Eukaryota</taxon>
        <taxon>Fungi</taxon>
        <taxon>Dikarya</taxon>
        <taxon>Basidiomycota</taxon>
        <taxon>Agaricomycotina</taxon>
        <taxon>Agaricomycetes</taxon>
        <taxon>Agaricomycetidae</taxon>
        <taxon>Agaricales</taxon>
        <taxon>Marasmiineae</taxon>
        <taxon>Mycenaceae</taxon>
        <taxon>Mycena</taxon>
    </lineage>
</organism>
<gene>
    <name evidence="4" type="ORF">C8F04DRAFT_1254973</name>
</gene>
<dbReference type="PROSITE" id="PS51745">
    <property type="entry name" value="PB1"/>
    <property type="match status" value="1"/>
</dbReference>
<dbReference type="Pfam" id="PF00621">
    <property type="entry name" value="RhoGEF"/>
    <property type="match status" value="1"/>
</dbReference>
<protein>
    <submittedName>
        <fullName evidence="4">Dbl homology domain-containing protein</fullName>
    </submittedName>
</protein>
<accession>A0AAD6T788</accession>
<dbReference type="Gene3D" id="1.20.900.10">
    <property type="entry name" value="Dbl homology (DH) domain"/>
    <property type="match status" value="1"/>
</dbReference>
<evidence type="ECO:0000259" key="2">
    <source>
        <dbReference type="PROSITE" id="PS50010"/>
    </source>
</evidence>
<name>A0AAD6T788_9AGAR</name>
<evidence type="ECO:0000313" key="5">
    <source>
        <dbReference type="Proteomes" id="UP001218188"/>
    </source>
</evidence>
<dbReference type="AlphaFoldDB" id="A0AAD6T788"/>
<dbReference type="InterPro" id="IPR053793">
    <property type="entry name" value="PB1-like"/>
</dbReference>
<dbReference type="InterPro" id="IPR000270">
    <property type="entry name" value="PB1_dom"/>
</dbReference>
<evidence type="ECO:0000256" key="1">
    <source>
        <dbReference type="SAM" id="MobiDB-lite"/>
    </source>
</evidence>
<dbReference type="Pfam" id="PF06395">
    <property type="entry name" value="CDC24"/>
    <property type="match status" value="1"/>
</dbReference>
<dbReference type="Pfam" id="PF00564">
    <property type="entry name" value="PB1"/>
    <property type="match status" value="1"/>
</dbReference>
<dbReference type="Gene3D" id="3.10.20.90">
    <property type="entry name" value="Phosphatidylinositol 3-kinase Catalytic Subunit, Chain A, domain 1"/>
    <property type="match status" value="1"/>
</dbReference>
<dbReference type="SMART" id="SM00666">
    <property type="entry name" value="PB1"/>
    <property type="match status" value="1"/>
</dbReference>
<dbReference type="EMBL" id="JARJCM010000026">
    <property type="protein sequence ID" value="KAJ7039700.1"/>
    <property type="molecule type" value="Genomic_DNA"/>
</dbReference>
<keyword evidence="5" id="KW-1185">Reference proteome</keyword>
<dbReference type="GO" id="GO:0030010">
    <property type="term" value="P:establishment of cell polarity"/>
    <property type="evidence" value="ECO:0007669"/>
    <property type="project" value="TreeGrafter"/>
</dbReference>
<feature type="region of interest" description="Disordered" evidence="1">
    <location>
        <begin position="478"/>
        <end position="501"/>
    </location>
</feature>
<dbReference type="InterPro" id="IPR053026">
    <property type="entry name" value="CDC42_GEF"/>
</dbReference>
<dbReference type="CDD" id="cd05992">
    <property type="entry name" value="PB1"/>
    <property type="match status" value="1"/>
</dbReference>
<reference evidence="4" key="1">
    <citation type="submission" date="2023-03" db="EMBL/GenBank/DDBJ databases">
        <title>Massive genome expansion in bonnet fungi (Mycena s.s.) driven by repeated elements and novel gene families across ecological guilds.</title>
        <authorList>
            <consortium name="Lawrence Berkeley National Laboratory"/>
            <person name="Harder C.B."/>
            <person name="Miyauchi S."/>
            <person name="Viragh M."/>
            <person name="Kuo A."/>
            <person name="Thoen E."/>
            <person name="Andreopoulos B."/>
            <person name="Lu D."/>
            <person name="Skrede I."/>
            <person name="Drula E."/>
            <person name="Henrissat B."/>
            <person name="Morin E."/>
            <person name="Kohler A."/>
            <person name="Barry K."/>
            <person name="LaButti K."/>
            <person name="Morin E."/>
            <person name="Salamov A."/>
            <person name="Lipzen A."/>
            <person name="Mereny Z."/>
            <person name="Hegedus B."/>
            <person name="Baldrian P."/>
            <person name="Stursova M."/>
            <person name="Weitz H."/>
            <person name="Taylor A."/>
            <person name="Grigoriev I.V."/>
            <person name="Nagy L.G."/>
            <person name="Martin F."/>
            <person name="Kauserud H."/>
        </authorList>
    </citation>
    <scope>NUCLEOTIDE SEQUENCE</scope>
    <source>
        <strain evidence="4">CBHHK200</strain>
    </source>
</reference>
<dbReference type="CDD" id="cd00160">
    <property type="entry name" value="RhoGEF"/>
    <property type="match status" value="1"/>
</dbReference>
<dbReference type="GO" id="GO:0005737">
    <property type="term" value="C:cytoplasm"/>
    <property type="evidence" value="ECO:0007669"/>
    <property type="project" value="TreeGrafter"/>
</dbReference>
<sequence length="604" mass="68492">MQTDSTQSMSLSGHCANLLARLMHIRGFPNYVSLARSSHDSNDPVTQLWDIFALGVPLCYLFDLLPEDAGFDKINHSEFDEEQYNTNPNRTQMHAIALFAIQIRADNVTDKISDCEDFTVADLWDRSSTDGFEKAVATVTAIVNHLPQDVFITGPLEKLPPHVPLPNKAQETRRNNVIRELVETERKYLWDLEHMQNYAVVVAQSNLIDREIHHRIFANTSELVKFHRKFLVSVDANAGLAWEDQRWGLLFLEAEKEFGEIYVPYCANYTNIKFTPEQERNLSSLNHLMNLNGELPAFMIKPLGRVCKYPLLLECLIKTSSAANYQHYEELKRGLQAHRRVTDLINEAQRRAENERTVKSLRTRIDDWKGHKLKDFGDLVLDDIFEVVRMGEVASARSYSSRSGNSLLLNKGRVFLSDITQTVSNAEVEAMARHFLLTVHWKGANGPESCVLRLRREDQMKQWEKQINRLIQLPVKTSESDGTLVSDSDPDGPVPSPSATTPLQDIVHNDAPPEVAGAIPTSVKVKAHFNEDIFVFRVSPATEYKVLIEKIQRKLRLCTSAPPGDGPLQLKYQDVNGDMVMLGSSADLRIALEECRELLVLYVT</sequence>
<evidence type="ECO:0000313" key="4">
    <source>
        <dbReference type="EMBL" id="KAJ7039700.1"/>
    </source>
</evidence>
<dbReference type="SUPFAM" id="SSF54277">
    <property type="entry name" value="CAD &amp; PB1 domains"/>
    <property type="match status" value="1"/>
</dbReference>
<dbReference type="PANTHER" id="PTHR47339:SF1">
    <property type="entry name" value="CELL DIVISION CONTROL PROTEIN 24"/>
    <property type="match status" value="1"/>
</dbReference>
<dbReference type="InterPro" id="IPR010481">
    <property type="entry name" value="Cdc24/Scd1_N"/>
</dbReference>
<dbReference type="PROSITE" id="PS50010">
    <property type="entry name" value="DH_2"/>
    <property type="match status" value="1"/>
</dbReference>
<proteinExistence type="predicted"/>
<dbReference type="Proteomes" id="UP001218188">
    <property type="component" value="Unassembled WGS sequence"/>
</dbReference>
<feature type="domain" description="PB1" evidence="3">
    <location>
        <begin position="522"/>
        <end position="604"/>
    </location>
</feature>
<dbReference type="InterPro" id="IPR035899">
    <property type="entry name" value="DBL_dom_sf"/>
</dbReference>
<comment type="caution">
    <text evidence="4">The sequence shown here is derived from an EMBL/GenBank/DDBJ whole genome shotgun (WGS) entry which is preliminary data.</text>
</comment>
<dbReference type="SUPFAM" id="SSF48065">
    <property type="entry name" value="DBL homology domain (DH-domain)"/>
    <property type="match status" value="1"/>
</dbReference>
<dbReference type="GO" id="GO:0005085">
    <property type="term" value="F:guanyl-nucleotide exchange factor activity"/>
    <property type="evidence" value="ECO:0007669"/>
    <property type="project" value="InterPro"/>
</dbReference>